<reference evidence="20 21" key="1">
    <citation type="submission" date="2009-03" db="EMBL/GenBank/DDBJ databases">
        <authorList>
            <person name="Warren W."/>
            <person name="Ye L."/>
            <person name="Minx P."/>
            <person name="Worley K."/>
            <person name="Gibbs R."/>
            <person name="Wilson R.K."/>
        </authorList>
    </citation>
    <scope>NUCLEOTIDE SEQUENCE [LARGE SCALE GENOMIC DNA]</scope>
</reference>
<evidence type="ECO:0000256" key="14">
    <source>
        <dbReference type="ARBA" id="ARBA00048440"/>
    </source>
</evidence>
<dbReference type="PANTHER" id="PTHR45788">
    <property type="entry name" value="SUCCINATE/FUMARATE MITOCHONDRIAL TRANSPORTER-RELATED"/>
    <property type="match status" value="1"/>
</dbReference>
<keyword evidence="7" id="KW-0496">Mitochondrion</keyword>
<dbReference type="GeneTree" id="ENSGT00550000074856"/>
<dbReference type="AlphaFoldDB" id="A0A8I3ZZL5"/>
<protein>
    <recommendedName>
        <fullName evidence="12">Citrate transport protein</fullName>
    </recommendedName>
</protein>
<reference evidence="20" key="3">
    <citation type="submission" date="2025-09" db="UniProtKB">
        <authorList>
            <consortium name="Ensembl"/>
        </authorList>
    </citation>
    <scope>IDENTIFICATION</scope>
</reference>
<dbReference type="Ensembl" id="ENSCJAT00000128422.1">
    <property type="protein sequence ID" value="ENSCJAP00000082872.1"/>
    <property type="gene ID" value="ENSCJAG00000073426.1"/>
</dbReference>
<comment type="catalytic activity">
    <reaction evidence="13">
        <text>D-threo-isocitrate(in) + citrate(out) = D-threo-isocitrate(out) + citrate(in)</text>
        <dbReference type="Rhea" id="RHEA:72471"/>
        <dbReference type="ChEBI" id="CHEBI:15562"/>
        <dbReference type="ChEBI" id="CHEBI:16947"/>
    </reaction>
</comment>
<feature type="repeat" description="Solcar" evidence="18">
    <location>
        <begin position="1"/>
        <end position="51"/>
    </location>
</feature>
<keyword evidence="21" id="KW-1185">Reference proteome</keyword>
<organism evidence="20 21">
    <name type="scientific">Callithrix jacchus</name>
    <name type="common">White-tufted-ear marmoset</name>
    <name type="synonym">Simia Jacchus</name>
    <dbReference type="NCBI Taxonomy" id="9483"/>
    <lineage>
        <taxon>Eukaryota</taxon>
        <taxon>Metazoa</taxon>
        <taxon>Chordata</taxon>
        <taxon>Craniata</taxon>
        <taxon>Vertebrata</taxon>
        <taxon>Euteleostomi</taxon>
        <taxon>Mammalia</taxon>
        <taxon>Eutheria</taxon>
        <taxon>Euarchontoglires</taxon>
        <taxon>Primates</taxon>
        <taxon>Haplorrhini</taxon>
        <taxon>Platyrrhini</taxon>
        <taxon>Cebidae</taxon>
        <taxon>Callitrichinae</taxon>
        <taxon>Callithrix</taxon>
        <taxon>Callithrix</taxon>
    </lineage>
</organism>
<dbReference type="Proteomes" id="UP000008225">
    <property type="component" value="Chromosome 13"/>
</dbReference>
<dbReference type="PANTHER" id="PTHR45788:SF4">
    <property type="entry name" value="TRICARBOXYLATE TRANSPORT PROTEIN, MITOCHONDRIAL"/>
    <property type="match status" value="1"/>
</dbReference>
<proteinExistence type="inferred from homology"/>
<reference evidence="20" key="2">
    <citation type="submission" date="2025-08" db="UniProtKB">
        <authorList>
            <consortium name="Ensembl"/>
        </authorList>
    </citation>
    <scope>IDENTIFICATION</scope>
</reference>
<evidence type="ECO:0000256" key="12">
    <source>
        <dbReference type="ARBA" id="ARBA00042640"/>
    </source>
</evidence>
<dbReference type="InterPro" id="IPR023395">
    <property type="entry name" value="MCP_dom_sf"/>
</dbReference>
<dbReference type="PROSITE" id="PS50920">
    <property type="entry name" value="SOLCAR"/>
    <property type="match status" value="1"/>
</dbReference>
<dbReference type="InterPro" id="IPR049563">
    <property type="entry name" value="TXTP-like"/>
</dbReference>
<evidence type="ECO:0000256" key="4">
    <source>
        <dbReference type="ARBA" id="ARBA00022692"/>
    </source>
</evidence>
<evidence type="ECO:0000256" key="10">
    <source>
        <dbReference type="ARBA" id="ARBA00036264"/>
    </source>
</evidence>
<evidence type="ECO:0000256" key="5">
    <source>
        <dbReference type="ARBA" id="ARBA00022737"/>
    </source>
</evidence>
<dbReference type="Pfam" id="PF00153">
    <property type="entry name" value="Mito_carr"/>
    <property type="match status" value="1"/>
</dbReference>
<dbReference type="GO" id="GO:0071913">
    <property type="term" value="F:citrate secondary active transmembrane transporter activity"/>
    <property type="evidence" value="ECO:0007669"/>
    <property type="project" value="TreeGrafter"/>
</dbReference>
<evidence type="ECO:0000256" key="9">
    <source>
        <dbReference type="ARBA" id="ARBA00036042"/>
    </source>
</evidence>
<evidence type="ECO:0000256" key="13">
    <source>
        <dbReference type="ARBA" id="ARBA00047569"/>
    </source>
</evidence>
<keyword evidence="4 18" id="KW-0812">Transmembrane</keyword>
<evidence type="ECO:0000256" key="7">
    <source>
        <dbReference type="ARBA" id="ARBA00023128"/>
    </source>
</evidence>
<dbReference type="Gene3D" id="1.50.40.10">
    <property type="entry name" value="Mitochondrial carrier domain"/>
    <property type="match status" value="1"/>
</dbReference>
<comment type="catalytic activity">
    <reaction evidence="9">
        <text>cis-aconitate(in) + citrate(out) = cis-aconitate(out) + citrate(in)</text>
        <dbReference type="Rhea" id="RHEA:72475"/>
        <dbReference type="ChEBI" id="CHEBI:16383"/>
        <dbReference type="ChEBI" id="CHEBI:16947"/>
    </reaction>
</comment>
<dbReference type="GO" id="GO:0031966">
    <property type="term" value="C:mitochondrial membrane"/>
    <property type="evidence" value="ECO:0007669"/>
    <property type="project" value="UniProtKB-SubCell"/>
</dbReference>
<keyword evidence="5" id="KW-0677">Repeat</keyword>
<comment type="catalytic activity">
    <reaction evidence="14">
        <text>maleate(in) + citrate(out) = maleate(out) + citrate(in)</text>
        <dbReference type="Rhea" id="RHEA:72491"/>
        <dbReference type="ChEBI" id="CHEBI:16947"/>
        <dbReference type="ChEBI" id="CHEBI:30780"/>
    </reaction>
</comment>
<dbReference type="SUPFAM" id="SSF103506">
    <property type="entry name" value="Mitochondrial carrier"/>
    <property type="match status" value="1"/>
</dbReference>
<comment type="function">
    <text evidence="17">Mitochondrial electroneutral antiporter that exports citrate from the mitochondria into the cytosol in exchange for malate. Also able to mediate the exchange of citrate for isocitrate, phosphoenolpyruvate, cis-aconitate and to a lesser extent trans-aconitate, maleate and succinate. In the cytoplasm, citrate plays important roles in fatty acid and sterol synthesis, regulation of glycolysis, protein acetylation, and other physiopathological processes.</text>
</comment>
<evidence type="ECO:0000256" key="15">
    <source>
        <dbReference type="ARBA" id="ARBA00048949"/>
    </source>
</evidence>
<name>A0A8I3ZZL5_CALJA</name>
<keyword evidence="8 18" id="KW-0472">Membrane</keyword>
<dbReference type="GO" id="GO:0006843">
    <property type="term" value="P:mitochondrial citrate transmembrane transport"/>
    <property type="evidence" value="ECO:0007669"/>
    <property type="project" value="TreeGrafter"/>
</dbReference>
<evidence type="ECO:0000256" key="16">
    <source>
        <dbReference type="ARBA" id="ARBA00049256"/>
    </source>
</evidence>
<evidence type="ECO:0000256" key="18">
    <source>
        <dbReference type="PROSITE-ProRule" id="PRU00282"/>
    </source>
</evidence>
<comment type="catalytic activity">
    <reaction evidence="10">
        <text>citrate(out) + succinate(in) = citrate(in) + succinate(out)</text>
        <dbReference type="Rhea" id="RHEA:28835"/>
        <dbReference type="ChEBI" id="CHEBI:16947"/>
        <dbReference type="ChEBI" id="CHEBI:30031"/>
    </reaction>
</comment>
<evidence type="ECO:0000256" key="17">
    <source>
        <dbReference type="ARBA" id="ARBA00093390"/>
    </source>
</evidence>
<keyword evidence="3 19" id="KW-0813">Transport</keyword>
<comment type="subcellular location">
    <subcellularLocation>
        <location evidence="1">Mitochondrion membrane</location>
        <topology evidence="1">Multi-pass membrane protein</topology>
    </subcellularLocation>
</comment>
<evidence type="ECO:0000256" key="8">
    <source>
        <dbReference type="ARBA" id="ARBA00023136"/>
    </source>
</evidence>
<comment type="catalytic activity">
    <reaction evidence="15">
        <text>trans-aconitate(in) + citrate(out) = trans-aconitate(out) + citrate(in)</text>
        <dbReference type="Rhea" id="RHEA:72479"/>
        <dbReference type="ChEBI" id="CHEBI:15708"/>
        <dbReference type="ChEBI" id="CHEBI:16947"/>
    </reaction>
</comment>
<keyword evidence="6" id="KW-1133">Transmembrane helix</keyword>
<evidence type="ECO:0000256" key="6">
    <source>
        <dbReference type="ARBA" id="ARBA00022989"/>
    </source>
</evidence>
<dbReference type="InterPro" id="IPR018108">
    <property type="entry name" value="MCP_transmembrane"/>
</dbReference>
<comment type="catalytic activity">
    <reaction evidence="16">
        <text>phosphoenolpyruvate(in) + citrate(out) = phosphoenolpyruvate(out) + citrate(in)</text>
        <dbReference type="Rhea" id="RHEA:72487"/>
        <dbReference type="ChEBI" id="CHEBI:16947"/>
        <dbReference type="ChEBI" id="CHEBI:58702"/>
    </reaction>
</comment>
<comment type="catalytic activity">
    <reaction evidence="11">
        <text>citrate(out) + (S)-malate(in) = citrate(in) + (S)-malate(out)</text>
        <dbReference type="Rhea" id="RHEA:72483"/>
        <dbReference type="ChEBI" id="CHEBI:15589"/>
        <dbReference type="ChEBI" id="CHEBI:16947"/>
    </reaction>
</comment>
<accession>A0A8I3ZZL5</accession>
<comment type="similarity">
    <text evidence="2 19">Belongs to the mitochondrial carrier (TC 2.A.29) family.</text>
</comment>
<evidence type="ECO:0000256" key="3">
    <source>
        <dbReference type="ARBA" id="ARBA00022448"/>
    </source>
</evidence>
<evidence type="ECO:0000313" key="20">
    <source>
        <dbReference type="Ensembl" id="ENSCJAP00000082872.1"/>
    </source>
</evidence>
<evidence type="ECO:0000256" key="19">
    <source>
        <dbReference type="RuleBase" id="RU000488"/>
    </source>
</evidence>
<sequence>CVICNVFPICGLQILRREGLKAFYKGTVPRLGRVCLDVAIVFIIYDEVLKLFNKVWKTRRPTRGPPQAPPECPTTLVSRESSAVVPKGPFPRPLSSVAWSVHRGHQICVSHNAVSPLWSVTPPLCPSVWPSHGWVYIWPVTLCPLVHVLTVSTVPVFHVLCHV</sequence>
<evidence type="ECO:0000256" key="11">
    <source>
        <dbReference type="ARBA" id="ARBA00036668"/>
    </source>
</evidence>
<evidence type="ECO:0000256" key="2">
    <source>
        <dbReference type="ARBA" id="ARBA00006375"/>
    </source>
</evidence>
<evidence type="ECO:0000313" key="21">
    <source>
        <dbReference type="Proteomes" id="UP000008225"/>
    </source>
</evidence>
<evidence type="ECO:0000256" key="1">
    <source>
        <dbReference type="ARBA" id="ARBA00004225"/>
    </source>
</evidence>